<organism evidence="1 2">
    <name type="scientific">Planctopirus ephydatiae</name>
    <dbReference type="NCBI Taxonomy" id="2528019"/>
    <lineage>
        <taxon>Bacteria</taxon>
        <taxon>Pseudomonadati</taxon>
        <taxon>Planctomycetota</taxon>
        <taxon>Planctomycetia</taxon>
        <taxon>Planctomycetales</taxon>
        <taxon>Planctomycetaceae</taxon>
        <taxon>Planctopirus</taxon>
    </lineage>
</organism>
<sequence length="118" mass="13208">MTVACWSLRSSPLHAAHGSIEDEQRVSALHENIEFLASVDPGGVFNDFINYKEDAGIYPFCCAAGQRTFGNDPRIDADELRFDGIGIIFFHPWGYFGLKSCKVARYFVTRGTTTFCMN</sequence>
<accession>A0A518GKW1</accession>
<dbReference type="EMBL" id="CP036299">
    <property type="protein sequence ID" value="QDV29184.1"/>
    <property type="molecule type" value="Genomic_DNA"/>
</dbReference>
<evidence type="ECO:0000313" key="1">
    <source>
        <dbReference type="EMBL" id="QDV29184.1"/>
    </source>
</evidence>
<name>A0A518GKW1_9PLAN</name>
<keyword evidence="2" id="KW-1185">Reference proteome</keyword>
<dbReference type="AlphaFoldDB" id="A0A518GKW1"/>
<dbReference type="Proteomes" id="UP000315349">
    <property type="component" value="Chromosome"/>
</dbReference>
<reference evidence="1 2" key="1">
    <citation type="submission" date="2019-02" db="EMBL/GenBank/DDBJ databases">
        <title>Deep-cultivation of Planctomycetes and their phenomic and genomic characterization uncovers novel biology.</title>
        <authorList>
            <person name="Wiegand S."/>
            <person name="Jogler M."/>
            <person name="Boedeker C."/>
            <person name="Pinto D."/>
            <person name="Vollmers J."/>
            <person name="Rivas-Marin E."/>
            <person name="Kohn T."/>
            <person name="Peeters S.H."/>
            <person name="Heuer A."/>
            <person name="Rast P."/>
            <person name="Oberbeckmann S."/>
            <person name="Bunk B."/>
            <person name="Jeske O."/>
            <person name="Meyerdierks A."/>
            <person name="Storesund J.E."/>
            <person name="Kallscheuer N."/>
            <person name="Luecker S."/>
            <person name="Lage O.M."/>
            <person name="Pohl T."/>
            <person name="Merkel B.J."/>
            <person name="Hornburger P."/>
            <person name="Mueller R.-W."/>
            <person name="Bruemmer F."/>
            <person name="Labrenz M."/>
            <person name="Spormann A.M."/>
            <person name="Op den Camp H."/>
            <person name="Overmann J."/>
            <person name="Amann R."/>
            <person name="Jetten M.S.M."/>
            <person name="Mascher T."/>
            <person name="Medema M.H."/>
            <person name="Devos D.P."/>
            <person name="Kaster A.-K."/>
            <person name="Ovreas L."/>
            <person name="Rohde M."/>
            <person name="Galperin M.Y."/>
            <person name="Jogler C."/>
        </authorList>
    </citation>
    <scope>NUCLEOTIDE SEQUENCE [LARGE SCALE GENOMIC DNA]</scope>
    <source>
        <strain evidence="1 2">Spb1</strain>
    </source>
</reference>
<gene>
    <name evidence="1" type="ORF">Spb1_10540</name>
</gene>
<evidence type="ECO:0000313" key="2">
    <source>
        <dbReference type="Proteomes" id="UP000315349"/>
    </source>
</evidence>
<proteinExistence type="predicted"/>
<dbReference type="KEGG" id="peh:Spb1_10540"/>
<protein>
    <submittedName>
        <fullName evidence="1">Uncharacterized protein</fullName>
    </submittedName>
</protein>